<evidence type="ECO:0000313" key="2">
    <source>
        <dbReference type="EMBL" id="ADV48026.1"/>
    </source>
</evidence>
<dbReference type="HOGENOM" id="CLU_2449206_0_0_10"/>
<dbReference type="eggNOG" id="ENOG50311IC">
    <property type="taxonomic scope" value="Bacteria"/>
</dbReference>
<dbReference type="RefSeq" id="WP_013549516.1">
    <property type="nucleotide sequence ID" value="NC_014934.1"/>
</dbReference>
<keyword evidence="1" id="KW-0472">Membrane</keyword>
<proteinExistence type="predicted"/>
<protein>
    <submittedName>
        <fullName evidence="2">Uncharacterized protein</fullName>
    </submittedName>
</protein>
<reference evidence="2 3" key="1">
    <citation type="journal article" date="2010" name="Stand. Genomic Sci.">
        <title>Complete genome sequence of Cellulophaga algicola type strain (IC166).</title>
        <authorList>
            <person name="Abt B."/>
            <person name="Lu M."/>
            <person name="Misra M."/>
            <person name="Han C."/>
            <person name="Nolan M."/>
            <person name="Lucas S."/>
            <person name="Hammon N."/>
            <person name="Deshpande S."/>
            <person name="Cheng J.F."/>
            <person name="Tapia R."/>
            <person name="Goodwin L."/>
            <person name="Pitluck S."/>
            <person name="Liolios K."/>
            <person name="Pagani I."/>
            <person name="Ivanova N."/>
            <person name="Mavromatis K."/>
            <person name="Ovchinikova G."/>
            <person name="Pati A."/>
            <person name="Chen A."/>
            <person name="Palaniappan K."/>
            <person name="Land M."/>
            <person name="Hauser L."/>
            <person name="Chang Y.J."/>
            <person name="Jeffries C.D."/>
            <person name="Detter J.C."/>
            <person name="Brambilla E."/>
            <person name="Rohde M."/>
            <person name="Tindall B.J."/>
            <person name="Goker M."/>
            <person name="Woyke T."/>
            <person name="Bristow J."/>
            <person name="Eisen J.A."/>
            <person name="Markowitz V."/>
            <person name="Hugenholtz P."/>
            <person name="Kyrpides N.C."/>
            <person name="Klenk H.P."/>
            <person name="Lapidus A."/>
        </authorList>
    </citation>
    <scope>NUCLEOTIDE SEQUENCE [LARGE SCALE GENOMIC DNA]</scope>
    <source>
        <strain evidence="3">DSM 14237 / IC166 / ACAM 630</strain>
    </source>
</reference>
<organism evidence="2 3">
    <name type="scientific">Cellulophaga algicola (strain DSM 14237 / IC166 / ACAM 630)</name>
    <dbReference type="NCBI Taxonomy" id="688270"/>
    <lineage>
        <taxon>Bacteria</taxon>
        <taxon>Pseudomonadati</taxon>
        <taxon>Bacteroidota</taxon>
        <taxon>Flavobacteriia</taxon>
        <taxon>Flavobacteriales</taxon>
        <taxon>Flavobacteriaceae</taxon>
        <taxon>Cellulophaga</taxon>
    </lineage>
</organism>
<dbReference type="KEGG" id="cao:Celal_0687"/>
<keyword evidence="3" id="KW-1185">Reference proteome</keyword>
<dbReference type="OrthoDB" id="1453948at2"/>
<dbReference type="AlphaFoldDB" id="E6XDB3"/>
<dbReference type="Proteomes" id="UP000008634">
    <property type="component" value="Chromosome"/>
</dbReference>
<name>E6XDB3_CELAD</name>
<feature type="transmembrane region" description="Helical" evidence="1">
    <location>
        <begin position="35"/>
        <end position="54"/>
    </location>
</feature>
<keyword evidence="1" id="KW-0812">Transmembrane</keyword>
<evidence type="ECO:0000256" key="1">
    <source>
        <dbReference type="SAM" id="Phobius"/>
    </source>
</evidence>
<feature type="transmembrane region" description="Helical" evidence="1">
    <location>
        <begin position="6"/>
        <end position="23"/>
    </location>
</feature>
<dbReference type="EMBL" id="CP002453">
    <property type="protein sequence ID" value="ADV48026.1"/>
    <property type="molecule type" value="Genomic_DNA"/>
</dbReference>
<evidence type="ECO:0000313" key="3">
    <source>
        <dbReference type="Proteomes" id="UP000008634"/>
    </source>
</evidence>
<sequence>MILFIVLVLSIIYAIILGVRKKHASREPKKFLRTLLLIATPVSIITGLLEGTWYSHGFSIQWWIFSILIFIVSLLTGLIIVGLTRIKLL</sequence>
<feature type="transmembrane region" description="Helical" evidence="1">
    <location>
        <begin position="60"/>
        <end position="83"/>
    </location>
</feature>
<accession>E6XDB3</accession>
<keyword evidence="1" id="KW-1133">Transmembrane helix</keyword>
<gene>
    <name evidence="2" type="ordered locus">Celal_0687</name>
</gene>